<keyword evidence="2" id="KW-0418">Kinase</keyword>
<sequence>HILKFYGVSKIGIDNVMIFEWVERGTLRELYEIKDINWHCKVRIALNICRGLIFLQQAEILHHDLKCENILMTHTLEPKIYNFELARFDSGKTTTLESELNDSVRWMAPEKL</sequence>
<reference evidence="2 3" key="2">
    <citation type="submission" date="2017-09" db="EMBL/GenBank/DDBJ databases">
        <title>Extensive intraspecific genome diversity in a model arbuscular mycorrhizal fungus.</title>
        <authorList>
            <person name="Chen E.C."/>
            <person name="Morin E."/>
            <person name="Beaudet D."/>
            <person name="Noel J."/>
            <person name="Ndikumana S."/>
            <person name="Charron P."/>
            <person name="St-Onge C."/>
            <person name="Giorgi J."/>
            <person name="Grigoriev I.V."/>
            <person name="Roux C."/>
            <person name="Martin F.M."/>
            <person name="Corradi N."/>
        </authorList>
    </citation>
    <scope>NUCLEOTIDE SEQUENCE [LARGE SCALE GENOMIC DNA]</scope>
    <source>
        <strain evidence="2 3">A5</strain>
    </source>
</reference>
<dbReference type="InterPro" id="IPR008271">
    <property type="entry name" value="Ser/Thr_kinase_AS"/>
</dbReference>
<protein>
    <submittedName>
        <fullName evidence="2">Kinase-like protein</fullName>
    </submittedName>
</protein>
<dbReference type="PROSITE" id="PS50011">
    <property type="entry name" value="PROTEIN_KINASE_DOM"/>
    <property type="match status" value="1"/>
</dbReference>
<dbReference type="PANTHER" id="PTHR47975:SF70">
    <property type="entry name" value="PROTEIN KINASE DOMAIN-CONTAINING PROTEIN"/>
    <property type="match status" value="1"/>
</dbReference>
<feature type="domain" description="Protein kinase" evidence="1">
    <location>
        <begin position="1"/>
        <end position="112"/>
    </location>
</feature>
<organism evidence="2 3">
    <name type="scientific">Rhizophagus irregularis</name>
    <dbReference type="NCBI Taxonomy" id="588596"/>
    <lineage>
        <taxon>Eukaryota</taxon>
        <taxon>Fungi</taxon>
        <taxon>Fungi incertae sedis</taxon>
        <taxon>Mucoromycota</taxon>
        <taxon>Glomeromycotina</taxon>
        <taxon>Glomeromycetes</taxon>
        <taxon>Glomerales</taxon>
        <taxon>Glomeraceae</taxon>
        <taxon>Rhizophagus</taxon>
    </lineage>
</organism>
<dbReference type="Proteomes" id="UP000232722">
    <property type="component" value="Unassembled WGS sequence"/>
</dbReference>
<dbReference type="SUPFAM" id="SSF56112">
    <property type="entry name" value="Protein kinase-like (PK-like)"/>
    <property type="match status" value="1"/>
</dbReference>
<evidence type="ECO:0000313" key="3">
    <source>
        <dbReference type="Proteomes" id="UP000232722"/>
    </source>
</evidence>
<comment type="caution">
    <text evidence="2">The sequence shown here is derived from an EMBL/GenBank/DDBJ whole genome shotgun (WGS) entry which is preliminary data.</text>
</comment>
<dbReference type="GO" id="GO:0004672">
    <property type="term" value="F:protein kinase activity"/>
    <property type="evidence" value="ECO:0007669"/>
    <property type="project" value="InterPro"/>
</dbReference>
<dbReference type="InterPro" id="IPR011009">
    <property type="entry name" value="Kinase-like_dom_sf"/>
</dbReference>
<dbReference type="InterPro" id="IPR001245">
    <property type="entry name" value="Ser-Thr/Tyr_kinase_cat_dom"/>
</dbReference>
<dbReference type="Gene3D" id="1.10.510.10">
    <property type="entry name" value="Transferase(Phosphotransferase) domain 1"/>
    <property type="match status" value="1"/>
</dbReference>
<dbReference type="InterPro" id="IPR000719">
    <property type="entry name" value="Prot_kinase_dom"/>
</dbReference>
<reference evidence="2 3" key="1">
    <citation type="submission" date="2016-04" db="EMBL/GenBank/DDBJ databases">
        <title>Genome analyses suggest a sexual origin of heterokaryosis in a supposedly ancient asexual fungus.</title>
        <authorList>
            <person name="Ropars J."/>
            <person name="Sedzielewska K."/>
            <person name="Noel J."/>
            <person name="Charron P."/>
            <person name="Farinelli L."/>
            <person name="Marton T."/>
            <person name="Kruger M."/>
            <person name="Pelin A."/>
            <person name="Brachmann A."/>
            <person name="Corradi N."/>
        </authorList>
    </citation>
    <scope>NUCLEOTIDE SEQUENCE [LARGE SCALE GENOMIC DNA]</scope>
    <source>
        <strain evidence="2 3">A5</strain>
    </source>
</reference>
<feature type="non-terminal residue" evidence="2">
    <location>
        <position position="112"/>
    </location>
</feature>
<evidence type="ECO:0000313" key="2">
    <source>
        <dbReference type="EMBL" id="PKC08373.1"/>
    </source>
</evidence>
<feature type="non-terminal residue" evidence="2">
    <location>
        <position position="1"/>
    </location>
</feature>
<dbReference type="AlphaFoldDB" id="A0A2N0PNF5"/>
<keyword evidence="2" id="KW-0808">Transferase</keyword>
<dbReference type="Pfam" id="PF07714">
    <property type="entry name" value="PK_Tyr_Ser-Thr"/>
    <property type="match status" value="1"/>
</dbReference>
<evidence type="ECO:0000259" key="1">
    <source>
        <dbReference type="PROSITE" id="PS50011"/>
    </source>
</evidence>
<dbReference type="GO" id="GO:0005524">
    <property type="term" value="F:ATP binding"/>
    <property type="evidence" value="ECO:0007669"/>
    <property type="project" value="InterPro"/>
</dbReference>
<dbReference type="PANTHER" id="PTHR47975">
    <property type="entry name" value="S-LOCUS LECTIN KINASE FAMILY PROTEIN"/>
    <property type="match status" value="1"/>
</dbReference>
<proteinExistence type="predicted"/>
<name>A0A2N0PNF5_9GLOM</name>
<dbReference type="EMBL" id="LLXJ01000549">
    <property type="protein sequence ID" value="PKC08373.1"/>
    <property type="molecule type" value="Genomic_DNA"/>
</dbReference>
<accession>A0A2N0PNF5</accession>
<dbReference type="PROSITE" id="PS00108">
    <property type="entry name" value="PROTEIN_KINASE_ST"/>
    <property type="match status" value="1"/>
</dbReference>
<gene>
    <name evidence="2" type="ORF">RhiirA5_257767</name>
</gene>